<protein>
    <recommendedName>
        <fullName evidence="3">SGNH hydrolase-type esterase domain-containing protein</fullName>
    </recommendedName>
</protein>
<dbReference type="EMBL" id="NEDP02004093">
    <property type="protein sequence ID" value="OWF46744.1"/>
    <property type="molecule type" value="Genomic_DNA"/>
</dbReference>
<dbReference type="Proteomes" id="UP000242188">
    <property type="component" value="Unassembled WGS sequence"/>
</dbReference>
<dbReference type="SUPFAM" id="SSF52266">
    <property type="entry name" value="SGNH hydrolase"/>
    <property type="match status" value="1"/>
</dbReference>
<comment type="caution">
    <text evidence="1">The sequence shown here is derived from an EMBL/GenBank/DDBJ whole genome shotgun (WGS) entry which is preliminary data.</text>
</comment>
<organism evidence="1 2">
    <name type="scientific">Mizuhopecten yessoensis</name>
    <name type="common">Japanese scallop</name>
    <name type="synonym">Patinopecten yessoensis</name>
    <dbReference type="NCBI Taxonomy" id="6573"/>
    <lineage>
        <taxon>Eukaryota</taxon>
        <taxon>Metazoa</taxon>
        <taxon>Spiralia</taxon>
        <taxon>Lophotrochozoa</taxon>
        <taxon>Mollusca</taxon>
        <taxon>Bivalvia</taxon>
        <taxon>Autobranchia</taxon>
        <taxon>Pteriomorphia</taxon>
        <taxon>Pectinida</taxon>
        <taxon>Pectinoidea</taxon>
        <taxon>Pectinidae</taxon>
        <taxon>Mizuhopecten</taxon>
    </lineage>
</organism>
<gene>
    <name evidence="1" type="ORF">KP79_PYT18855</name>
</gene>
<dbReference type="OrthoDB" id="6053634at2759"/>
<dbReference type="AlphaFoldDB" id="A0A210QDC5"/>
<reference evidence="1 2" key="1">
    <citation type="journal article" date="2017" name="Nat. Ecol. Evol.">
        <title>Scallop genome provides insights into evolution of bilaterian karyotype and development.</title>
        <authorList>
            <person name="Wang S."/>
            <person name="Zhang J."/>
            <person name="Jiao W."/>
            <person name="Li J."/>
            <person name="Xun X."/>
            <person name="Sun Y."/>
            <person name="Guo X."/>
            <person name="Huan P."/>
            <person name="Dong B."/>
            <person name="Zhang L."/>
            <person name="Hu X."/>
            <person name="Sun X."/>
            <person name="Wang J."/>
            <person name="Zhao C."/>
            <person name="Wang Y."/>
            <person name="Wang D."/>
            <person name="Huang X."/>
            <person name="Wang R."/>
            <person name="Lv J."/>
            <person name="Li Y."/>
            <person name="Zhang Z."/>
            <person name="Liu B."/>
            <person name="Lu W."/>
            <person name="Hui Y."/>
            <person name="Liang J."/>
            <person name="Zhou Z."/>
            <person name="Hou R."/>
            <person name="Li X."/>
            <person name="Liu Y."/>
            <person name="Li H."/>
            <person name="Ning X."/>
            <person name="Lin Y."/>
            <person name="Zhao L."/>
            <person name="Xing Q."/>
            <person name="Dou J."/>
            <person name="Li Y."/>
            <person name="Mao J."/>
            <person name="Guo H."/>
            <person name="Dou H."/>
            <person name="Li T."/>
            <person name="Mu C."/>
            <person name="Jiang W."/>
            <person name="Fu Q."/>
            <person name="Fu X."/>
            <person name="Miao Y."/>
            <person name="Liu J."/>
            <person name="Yu Q."/>
            <person name="Li R."/>
            <person name="Liao H."/>
            <person name="Li X."/>
            <person name="Kong Y."/>
            <person name="Jiang Z."/>
            <person name="Chourrout D."/>
            <person name="Li R."/>
            <person name="Bao Z."/>
        </authorList>
    </citation>
    <scope>NUCLEOTIDE SEQUENCE [LARGE SCALE GENOMIC DNA]</scope>
    <source>
        <strain evidence="1 2">PY_sf001</strain>
    </source>
</reference>
<keyword evidence="2" id="KW-1185">Reference proteome</keyword>
<evidence type="ECO:0000313" key="2">
    <source>
        <dbReference type="Proteomes" id="UP000242188"/>
    </source>
</evidence>
<name>A0A210QDC5_MIZYE</name>
<dbReference type="InterPro" id="IPR036514">
    <property type="entry name" value="SGNH_hydro_sf"/>
</dbReference>
<proteinExistence type="predicted"/>
<dbReference type="Gene3D" id="3.40.50.1110">
    <property type="entry name" value="SGNH hydrolase"/>
    <property type="match status" value="1"/>
</dbReference>
<accession>A0A210QDC5</accession>
<evidence type="ECO:0008006" key="3">
    <source>
        <dbReference type="Google" id="ProtNLM"/>
    </source>
</evidence>
<evidence type="ECO:0000313" key="1">
    <source>
        <dbReference type="EMBL" id="OWF46744.1"/>
    </source>
</evidence>
<sequence length="95" mass="10503">MTTAVIFGSSYIERLRRFCDDNLETPCTTVLCGRGGLRTDRKLQPTLKKALAAAPDIAFINIGGNDIEAESKPRDIFNRIVSLVEICAAPELQEY</sequence>